<dbReference type="EMBL" id="PRLF01000055">
    <property type="protein sequence ID" value="RAW62320.1"/>
    <property type="molecule type" value="Genomic_DNA"/>
</dbReference>
<gene>
    <name evidence="1" type="ORF">C4N21_14760</name>
</gene>
<sequence>MPAVRMPLIQSAMALRTVSIQQSPSLAEVVDKGLEKVQEKNNVGQKLHKTPPFTDGWIKNTAWGTDIQ</sequence>
<proteinExistence type="predicted"/>
<dbReference type="Proteomes" id="UP000250550">
    <property type="component" value="Unassembled WGS sequence"/>
</dbReference>
<dbReference type="AlphaFoldDB" id="A0A329UHW0"/>
<protein>
    <submittedName>
        <fullName evidence="1">Uncharacterized protein</fullName>
    </submittedName>
</protein>
<accession>A0A329UHW0</accession>
<name>A0A329UHW0_9FIRM</name>
<evidence type="ECO:0000313" key="1">
    <source>
        <dbReference type="EMBL" id="RAW62320.1"/>
    </source>
</evidence>
<reference evidence="1 2" key="1">
    <citation type="submission" date="2018-02" db="EMBL/GenBank/DDBJ databases">
        <title>Complete genome sequencing of Faecalibacterium prausnitzii strains isolated from the human gut.</title>
        <authorList>
            <person name="Fitzgerald B.C."/>
            <person name="Shkoporov A.N."/>
            <person name="Ross P.R."/>
            <person name="Hill C."/>
        </authorList>
    </citation>
    <scope>NUCLEOTIDE SEQUENCE [LARGE SCALE GENOMIC DNA]</scope>
    <source>
        <strain evidence="1 2">APC924/119</strain>
    </source>
</reference>
<organism evidence="1 2">
    <name type="scientific">Faecalibacterium prausnitzii</name>
    <dbReference type="NCBI Taxonomy" id="853"/>
    <lineage>
        <taxon>Bacteria</taxon>
        <taxon>Bacillati</taxon>
        <taxon>Bacillota</taxon>
        <taxon>Clostridia</taxon>
        <taxon>Eubacteriales</taxon>
        <taxon>Oscillospiraceae</taxon>
        <taxon>Faecalibacterium</taxon>
    </lineage>
</organism>
<evidence type="ECO:0000313" key="2">
    <source>
        <dbReference type="Proteomes" id="UP000250550"/>
    </source>
</evidence>
<comment type="caution">
    <text evidence="1">The sequence shown here is derived from an EMBL/GenBank/DDBJ whole genome shotgun (WGS) entry which is preliminary data.</text>
</comment>